<name>Q7RWK2_NEUCR</name>
<dbReference type="HOGENOM" id="CLU_1533005_0_0_1"/>
<protein>
    <submittedName>
        <fullName evidence="1">Uncharacterized protein</fullName>
    </submittedName>
</protein>
<sequence length="66" mass="6919">MLCTGVGNSLASSGSTALSLPSYPRCPSYMYSAPPTLTCCGPKTSTCSCTKFRTVVLNTSLSFRIT</sequence>
<dbReference type="KEGG" id="ncr:NCU05082"/>
<evidence type="ECO:0000313" key="2">
    <source>
        <dbReference type="Proteomes" id="UP000001805"/>
    </source>
</evidence>
<dbReference type="EMBL" id="CM002241">
    <property type="protein sequence ID" value="EAA26835.2"/>
    <property type="molecule type" value="Genomic_DNA"/>
</dbReference>
<dbReference type="VEuPathDB" id="FungiDB:NCU05082"/>
<proteinExistence type="predicted"/>
<evidence type="ECO:0000313" key="1">
    <source>
        <dbReference type="EMBL" id="EAA26835.2"/>
    </source>
</evidence>
<dbReference type="GeneID" id="3872218"/>
<gene>
    <name evidence="1" type="ORF">NCU05082</name>
</gene>
<reference evidence="1 2" key="1">
    <citation type="journal article" date="2003" name="Nature">
        <title>The genome sequence of the filamentous fungus Neurospora crassa.</title>
        <authorList>
            <person name="Galagan J.E."/>
            <person name="Calvo S.E."/>
            <person name="Borkovich K.A."/>
            <person name="Selker E.U."/>
            <person name="Read N.D."/>
            <person name="Jaffe D."/>
            <person name="FitzHugh W."/>
            <person name="Ma L.J."/>
            <person name="Smirnov S."/>
            <person name="Purcell S."/>
            <person name="Rehman B."/>
            <person name="Elkins T."/>
            <person name="Engels R."/>
            <person name="Wang S."/>
            <person name="Nielsen C.B."/>
            <person name="Butler J."/>
            <person name="Endrizzi M."/>
            <person name="Qui D."/>
            <person name="Ianakiev P."/>
            <person name="Bell-Pedersen D."/>
            <person name="Nelson M.A."/>
            <person name="Werner-Washburne M."/>
            <person name="Selitrennikoff C.P."/>
            <person name="Kinsey J.A."/>
            <person name="Braun E.L."/>
            <person name="Zelter A."/>
            <person name="Schulte U."/>
            <person name="Kothe G.O."/>
            <person name="Jedd G."/>
            <person name="Mewes W."/>
            <person name="Staben C."/>
            <person name="Marcotte E."/>
            <person name="Greenberg D."/>
            <person name="Roy A."/>
            <person name="Foley K."/>
            <person name="Naylor J."/>
            <person name="Stange-Thomann N."/>
            <person name="Barrett R."/>
            <person name="Gnerre S."/>
            <person name="Kamal M."/>
            <person name="Kamvysselis M."/>
            <person name="Mauceli E."/>
            <person name="Bielke C."/>
            <person name="Rudd S."/>
            <person name="Frishman D."/>
            <person name="Krystofova S."/>
            <person name="Rasmussen C."/>
            <person name="Metzenberg R.L."/>
            <person name="Perkins D.D."/>
            <person name="Kroken S."/>
            <person name="Cogoni C."/>
            <person name="Macino G."/>
            <person name="Catcheside D."/>
            <person name="Li W."/>
            <person name="Pratt R.J."/>
            <person name="Osmani S.A."/>
            <person name="DeSouza C.P."/>
            <person name="Glass L."/>
            <person name="Orbach M.J."/>
            <person name="Berglund J.A."/>
            <person name="Voelker R."/>
            <person name="Yarden O."/>
            <person name="Plamann M."/>
            <person name="Seiler S."/>
            <person name="Dunlap J."/>
            <person name="Radford A."/>
            <person name="Aramayo R."/>
            <person name="Natvig D.O."/>
            <person name="Alex L.A."/>
            <person name="Mannhaupt G."/>
            <person name="Ebbole D.J."/>
            <person name="Freitag M."/>
            <person name="Paulsen I."/>
            <person name="Sachs M.S."/>
            <person name="Lander E.S."/>
            <person name="Nusbaum C."/>
            <person name="Birren B."/>
        </authorList>
    </citation>
    <scope>NUCLEOTIDE SEQUENCE [LARGE SCALE GENOMIC DNA]</scope>
    <source>
        <strain evidence="2">ATCC 24698 / 74-OR23-1A / CBS 708.71 / DSM 1257 / FGSC 987</strain>
    </source>
</reference>
<dbReference type="AlphaFoldDB" id="Q7RWK2"/>
<organism evidence="1 2">
    <name type="scientific">Neurospora crassa (strain ATCC 24698 / 74-OR23-1A / CBS 708.71 / DSM 1257 / FGSC 987)</name>
    <dbReference type="NCBI Taxonomy" id="367110"/>
    <lineage>
        <taxon>Eukaryota</taxon>
        <taxon>Fungi</taxon>
        <taxon>Dikarya</taxon>
        <taxon>Ascomycota</taxon>
        <taxon>Pezizomycotina</taxon>
        <taxon>Sordariomycetes</taxon>
        <taxon>Sordariomycetidae</taxon>
        <taxon>Sordariales</taxon>
        <taxon>Sordariaceae</taxon>
        <taxon>Neurospora</taxon>
    </lineage>
</organism>
<dbReference type="InParanoid" id="Q7RWK2"/>
<dbReference type="Proteomes" id="UP000001805">
    <property type="component" value="Chromosome 5, Linkage Group VI"/>
</dbReference>
<accession>Q7RWK2</accession>
<dbReference type="RefSeq" id="XP_956071.2">
    <property type="nucleotide sequence ID" value="XM_950978.2"/>
</dbReference>
<keyword evidence="2" id="KW-1185">Reference proteome</keyword>